<keyword evidence="3" id="KW-1185">Reference proteome</keyword>
<proteinExistence type="predicted"/>
<dbReference type="EMBL" id="BOOY01000033">
    <property type="protein sequence ID" value="GIJ05398.1"/>
    <property type="molecule type" value="Genomic_DNA"/>
</dbReference>
<dbReference type="Proteomes" id="UP000652013">
    <property type="component" value="Unassembled WGS sequence"/>
</dbReference>
<evidence type="ECO:0000313" key="3">
    <source>
        <dbReference type="Proteomes" id="UP000652013"/>
    </source>
</evidence>
<name>A0A8J4DLH6_9ACTN</name>
<evidence type="ECO:0000313" key="2">
    <source>
        <dbReference type="EMBL" id="GIJ05398.1"/>
    </source>
</evidence>
<reference evidence="2" key="1">
    <citation type="submission" date="2021-01" db="EMBL/GenBank/DDBJ databases">
        <title>Whole genome shotgun sequence of Spirilliplanes yamanashiensis NBRC 15828.</title>
        <authorList>
            <person name="Komaki H."/>
            <person name="Tamura T."/>
        </authorList>
    </citation>
    <scope>NUCLEOTIDE SEQUENCE</scope>
    <source>
        <strain evidence="2">NBRC 15828</strain>
    </source>
</reference>
<dbReference type="AlphaFoldDB" id="A0A8J4DLH6"/>
<gene>
    <name evidence="2" type="ORF">Sya03_47500</name>
</gene>
<evidence type="ECO:0000256" key="1">
    <source>
        <dbReference type="SAM" id="MobiDB-lite"/>
    </source>
</evidence>
<feature type="region of interest" description="Disordered" evidence="1">
    <location>
        <begin position="124"/>
        <end position="153"/>
    </location>
</feature>
<protein>
    <submittedName>
        <fullName evidence="2">Uncharacterized protein</fullName>
    </submittedName>
</protein>
<sequence>MPSYEFWQPATGEGVEVWIRDERADGTVVMLVCREADRRAAAPGPEVCMALPAQDGGVYPMLTFAGREPRRPRRVLVDTTRLPAGIQRFRLGAFGRRAIEAARAGRQDVRLTADEARQWGHVAPAAADAPATVSIPVPADRTAEPVGGADEPS</sequence>
<dbReference type="RefSeq" id="WP_203940613.1">
    <property type="nucleotide sequence ID" value="NZ_BAAAGJ010000005.1"/>
</dbReference>
<accession>A0A8J4DLH6</accession>
<comment type="caution">
    <text evidence="2">The sequence shown here is derived from an EMBL/GenBank/DDBJ whole genome shotgun (WGS) entry which is preliminary data.</text>
</comment>
<organism evidence="2 3">
    <name type="scientific">Spirilliplanes yamanashiensis</name>
    <dbReference type="NCBI Taxonomy" id="42233"/>
    <lineage>
        <taxon>Bacteria</taxon>
        <taxon>Bacillati</taxon>
        <taxon>Actinomycetota</taxon>
        <taxon>Actinomycetes</taxon>
        <taxon>Micromonosporales</taxon>
        <taxon>Micromonosporaceae</taxon>
        <taxon>Spirilliplanes</taxon>
    </lineage>
</organism>